<sequence length="189" mass="21106">MSNNPAITTILILFANPASTPRLRLDEEARKIDEVFRRSNNRERFILEIKYAVRARDLFQAILDYQPQIVHVSGHCAGEDGILLEDDWGQPTVLNTDALIEAFSTNGVECVVLNACFSQAQANAISQCVNYAIGINREIGDKVAIDFATGFYEVFADLQDVESAFELACSRLINDGEHLTPVLKKRMLQ</sequence>
<gene>
    <name evidence="2" type="ORF">AB0756_39060</name>
</gene>
<name>A0ABW8XN41_9CYAN</name>
<protein>
    <submittedName>
        <fullName evidence="2">CHAT domain-containing protein</fullName>
    </submittedName>
</protein>
<reference evidence="2 3" key="1">
    <citation type="submission" date="2024-07" db="EMBL/GenBank/DDBJ databases">
        <authorList>
            <person name="Tripathy S."/>
        </authorList>
    </citation>
    <scope>NUCLEOTIDE SEQUENCE [LARGE SCALE GENOMIC DNA]</scope>
    <source>
        <strain evidence="2 3">VB511288_2</strain>
    </source>
</reference>
<dbReference type="InterPro" id="IPR024983">
    <property type="entry name" value="CHAT_dom"/>
</dbReference>
<comment type="caution">
    <text evidence="2">The sequence shown here is derived from an EMBL/GenBank/DDBJ whole genome shotgun (WGS) entry which is preliminary data.</text>
</comment>
<dbReference type="Proteomes" id="UP001629223">
    <property type="component" value="Unassembled WGS sequence"/>
</dbReference>
<organism evidence="2 3">
    <name type="scientific">Tolypothrix campylonemoides VB511288_2</name>
    <dbReference type="NCBI Taxonomy" id="3232311"/>
    <lineage>
        <taxon>Bacteria</taxon>
        <taxon>Bacillati</taxon>
        <taxon>Cyanobacteriota</taxon>
        <taxon>Cyanophyceae</taxon>
        <taxon>Nostocales</taxon>
        <taxon>Tolypothrichaceae</taxon>
        <taxon>Tolypothrix</taxon>
    </lineage>
</organism>
<evidence type="ECO:0000259" key="1">
    <source>
        <dbReference type="Pfam" id="PF12770"/>
    </source>
</evidence>
<evidence type="ECO:0000313" key="3">
    <source>
        <dbReference type="Proteomes" id="UP001629223"/>
    </source>
</evidence>
<dbReference type="RefSeq" id="WP_038072034.1">
    <property type="nucleotide sequence ID" value="NZ_JBFPMW010000024.1"/>
</dbReference>
<keyword evidence="3" id="KW-1185">Reference proteome</keyword>
<dbReference type="Pfam" id="PF12770">
    <property type="entry name" value="CHAT"/>
    <property type="match status" value="1"/>
</dbReference>
<accession>A0ABW8XN41</accession>
<feature type="domain" description="CHAT" evidence="1">
    <location>
        <begin position="25"/>
        <end position="175"/>
    </location>
</feature>
<proteinExistence type="predicted"/>
<dbReference type="EMBL" id="JBFPMW010000024">
    <property type="protein sequence ID" value="MFL9823043.1"/>
    <property type="molecule type" value="Genomic_DNA"/>
</dbReference>
<evidence type="ECO:0000313" key="2">
    <source>
        <dbReference type="EMBL" id="MFL9823043.1"/>
    </source>
</evidence>